<accession>K3Y405</accession>
<reference evidence="1" key="2">
    <citation type="submission" date="2018-08" db="UniProtKB">
        <authorList>
            <consortium name="EnsemblPlants"/>
        </authorList>
    </citation>
    <scope>IDENTIFICATION</scope>
    <source>
        <strain evidence="1">Yugu1</strain>
    </source>
</reference>
<evidence type="ECO:0000313" key="2">
    <source>
        <dbReference type="Proteomes" id="UP000004995"/>
    </source>
</evidence>
<dbReference type="HOGENOM" id="CLU_3393078_0_0_1"/>
<protein>
    <submittedName>
        <fullName evidence="1">Uncharacterized protein</fullName>
    </submittedName>
</protein>
<dbReference type="EnsemblPlants" id="KQL12236">
    <property type="protein sequence ID" value="KQL12236"/>
    <property type="gene ID" value="SETIT_008943mg"/>
</dbReference>
<dbReference type="InParanoid" id="K3Y405"/>
<keyword evidence="2" id="KW-1185">Reference proteome</keyword>
<organism evidence="1 2">
    <name type="scientific">Setaria italica</name>
    <name type="common">Foxtail millet</name>
    <name type="synonym">Panicum italicum</name>
    <dbReference type="NCBI Taxonomy" id="4555"/>
    <lineage>
        <taxon>Eukaryota</taxon>
        <taxon>Viridiplantae</taxon>
        <taxon>Streptophyta</taxon>
        <taxon>Embryophyta</taxon>
        <taxon>Tracheophyta</taxon>
        <taxon>Spermatophyta</taxon>
        <taxon>Magnoliopsida</taxon>
        <taxon>Liliopsida</taxon>
        <taxon>Poales</taxon>
        <taxon>Poaceae</taxon>
        <taxon>PACMAD clade</taxon>
        <taxon>Panicoideae</taxon>
        <taxon>Panicodae</taxon>
        <taxon>Paniceae</taxon>
        <taxon>Cenchrinae</taxon>
        <taxon>Setaria</taxon>
    </lineage>
</organism>
<dbReference type="Gramene" id="KQL12236">
    <property type="protein sequence ID" value="KQL12236"/>
    <property type="gene ID" value="SETIT_008943mg"/>
</dbReference>
<sequence length="32" mass="3596">MLFPARLTEFEAVVAQLDPRRARDQRRAGGAP</sequence>
<name>K3Y405_SETIT</name>
<dbReference type="Proteomes" id="UP000004995">
    <property type="component" value="Unassembled WGS sequence"/>
</dbReference>
<dbReference type="EMBL" id="AGNK02002703">
    <property type="status" value="NOT_ANNOTATED_CDS"/>
    <property type="molecule type" value="Genomic_DNA"/>
</dbReference>
<dbReference type="AlphaFoldDB" id="K3Y405"/>
<reference evidence="2" key="1">
    <citation type="journal article" date="2012" name="Nat. Biotechnol.">
        <title>Reference genome sequence of the model plant Setaria.</title>
        <authorList>
            <person name="Bennetzen J.L."/>
            <person name="Schmutz J."/>
            <person name="Wang H."/>
            <person name="Percifield R."/>
            <person name="Hawkins J."/>
            <person name="Pontaroli A.C."/>
            <person name="Estep M."/>
            <person name="Feng L."/>
            <person name="Vaughn J.N."/>
            <person name="Grimwood J."/>
            <person name="Jenkins J."/>
            <person name="Barry K."/>
            <person name="Lindquist E."/>
            <person name="Hellsten U."/>
            <person name="Deshpande S."/>
            <person name="Wang X."/>
            <person name="Wu X."/>
            <person name="Mitros T."/>
            <person name="Triplett J."/>
            <person name="Yang X."/>
            <person name="Ye C.Y."/>
            <person name="Mauro-Herrera M."/>
            <person name="Wang L."/>
            <person name="Li P."/>
            <person name="Sharma M."/>
            <person name="Sharma R."/>
            <person name="Ronald P.C."/>
            <person name="Panaud O."/>
            <person name="Kellogg E.A."/>
            <person name="Brutnell T.P."/>
            <person name="Doust A.N."/>
            <person name="Tuskan G.A."/>
            <person name="Rokhsar D."/>
            <person name="Devos K.M."/>
        </authorList>
    </citation>
    <scope>NUCLEOTIDE SEQUENCE [LARGE SCALE GENOMIC DNA]</scope>
    <source>
        <strain evidence="2">cv. Yugu1</strain>
    </source>
</reference>
<evidence type="ECO:0000313" key="1">
    <source>
        <dbReference type="EnsemblPlants" id="KQL12236"/>
    </source>
</evidence>
<proteinExistence type="predicted"/>